<evidence type="ECO:0000313" key="1">
    <source>
        <dbReference type="EMBL" id="KAJ7566606.1"/>
    </source>
</evidence>
<sequence length="217" mass="24464">MAIQAGKKLIKIDVTSDTVCPWCFVGKKYLEKAMDASKDQYNFEVRWHPYLLNPNAPKEGMEKREFYKRRLGEASVEPIIVRMTKMFDDLGYKFKFGGLIGNTLDSHRLIEFAGHQGADKQNALVEELFLSYFTQEKYIGDLEVLVEAAEKVGISGGVREFLEDPNAGLNEIQEQLKKYGLGVTGVPHFLIQDQYKLSGAQPPDSLLQVFQLAASHA</sequence>
<reference evidence="2" key="1">
    <citation type="journal article" date="2024" name="Proc. Natl. Acad. Sci. U.S.A.">
        <title>Extraordinary preservation of gene collinearity over three hundred million years revealed in homosporous lycophytes.</title>
        <authorList>
            <person name="Li C."/>
            <person name="Wickell D."/>
            <person name="Kuo L.Y."/>
            <person name="Chen X."/>
            <person name="Nie B."/>
            <person name="Liao X."/>
            <person name="Peng D."/>
            <person name="Ji J."/>
            <person name="Jenkins J."/>
            <person name="Williams M."/>
            <person name="Shu S."/>
            <person name="Plott C."/>
            <person name="Barry K."/>
            <person name="Rajasekar S."/>
            <person name="Grimwood J."/>
            <person name="Han X."/>
            <person name="Sun S."/>
            <person name="Hou Z."/>
            <person name="He W."/>
            <person name="Dai G."/>
            <person name="Sun C."/>
            <person name="Schmutz J."/>
            <person name="Leebens-Mack J.H."/>
            <person name="Li F.W."/>
            <person name="Wang L."/>
        </authorList>
    </citation>
    <scope>NUCLEOTIDE SEQUENCE [LARGE SCALE GENOMIC DNA]</scope>
    <source>
        <strain evidence="2">cv. PW_Plant_1</strain>
    </source>
</reference>
<organism evidence="1 2">
    <name type="scientific">Diphasiastrum complanatum</name>
    <name type="common">Issler's clubmoss</name>
    <name type="synonym">Lycopodium complanatum</name>
    <dbReference type="NCBI Taxonomy" id="34168"/>
    <lineage>
        <taxon>Eukaryota</taxon>
        <taxon>Viridiplantae</taxon>
        <taxon>Streptophyta</taxon>
        <taxon>Embryophyta</taxon>
        <taxon>Tracheophyta</taxon>
        <taxon>Lycopodiopsida</taxon>
        <taxon>Lycopodiales</taxon>
        <taxon>Lycopodiaceae</taxon>
        <taxon>Lycopodioideae</taxon>
        <taxon>Diphasiastrum</taxon>
    </lineage>
</organism>
<comment type="caution">
    <text evidence="1">The sequence shown here is derived from an EMBL/GenBank/DDBJ whole genome shotgun (WGS) entry which is preliminary data.</text>
</comment>
<dbReference type="EMBL" id="CM055093">
    <property type="protein sequence ID" value="KAJ7566606.1"/>
    <property type="molecule type" value="Genomic_DNA"/>
</dbReference>
<accession>A0ACC2EJG1</accession>
<evidence type="ECO:0000313" key="2">
    <source>
        <dbReference type="Proteomes" id="UP001162992"/>
    </source>
</evidence>
<dbReference type="Proteomes" id="UP001162992">
    <property type="component" value="Chromosome 2"/>
</dbReference>
<name>A0ACC2EJG1_DIPCM</name>
<gene>
    <name evidence="1" type="ORF">O6H91_02G110800</name>
</gene>
<protein>
    <submittedName>
        <fullName evidence="1">Uncharacterized protein</fullName>
    </submittedName>
</protein>
<proteinExistence type="predicted"/>
<keyword evidence="2" id="KW-1185">Reference proteome</keyword>